<dbReference type="Proteomes" id="UP000290545">
    <property type="component" value="Unassembled WGS sequence"/>
</dbReference>
<accession>A0A4Q1D9E9</accession>
<dbReference type="InterPro" id="IPR002514">
    <property type="entry name" value="Transposase_8"/>
</dbReference>
<dbReference type="GO" id="GO:0006313">
    <property type="term" value="P:DNA transposition"/>
    <property type="evidence" value="ECO:0007669"/>
    <property type="project" value="InterPro"/>
</dbReference>
<evidence type="ECO:0008006" key="3">
    <source>
        <dbReference type="Google" id="ProtNLM"/>
    </source>
</evidence>
<dbReference type="AlphaFoldDB" id="A0A4Q1D9E9"/>
<sequence>MEGLSPSNRRQFRSRSVILNLLEAYHQSGLSIKSFCAERSIPQGSFHNWRKRYEKESKSGSDSFTRLQLSVAATGLFAEVNGIKLYQPVSPAYLKELAS</sequence>
<comment type="caution">
    <text evidence="1">The sequence shown here is derived from an EMBL/GenBank/DDBJ whole genome shotgun (WGS) entry which is preliminary data.</text>
</comment>
<organism evidence="1 2">
    <name type="scientific">Filimonas effusa</name>
    <dbReference type="NCBI Taxonomy" id="2508721"/>
    <lineage>
        <taxon>Bacteria</taxon>
        <taxon>Pseudomonadati</taxon>
        <taxon>Bacteroidota</taxon>
        <taxon>Chitinophagia</taxon>
        <taxon>Chitinophagales</taxon>
        <taxon>Chitinophagaceae</taxon>
        <taxon>Filimonas</taxon>
    </lineage>
</organism>
<dbReference type="OrthoDB" id="678418at2"/>
<protein>
    <recommendedName>
        <fullName evidence="3">Transposase</fullName>
    </recommendedName>
</protein>
<name>A0A4Q1D9E9_9BACT</name>
<dbReference type="GO" id="GO:0004803">
    <property type="term" value="F:transposase activity"/>
    <property type="evidence" value="ECO:0007669"/>
    <property type="project" value="InterPro"/>
</dbReference>
<dbReference type="NCBIfam" id="NF047593">
    <property type="entry name" value="IS66_ISAeme5_TnpA"/>
    <property type="match status" value="1"/>
</dbReference>
<proteinExistence type="predicted"/>
<keyword evidence="2" id="KW-1185">Reference proteome</keyword>
<gene>
    <name evidence="1" type="ORF">ESB13_04120</name>
</gene>
<dbReference type="EMBL" id="SDHZ01000001">
    <property type="protein sequence ID" value="RXK86004.1"/>
    <property type="molecule type" value="Genomic_DNA"/>
</dbReference>
<dbReference type="GO" id="GO:0003677">
    <property type="term" value="F:DNA binding"/>
    <property type="evidence" value="ECO:0007669"/>
    <property type="project" value="InterPro"/>
</dbReference>
<dbReference type="RefSeq" id="WP_129001755.1">
    <property type="nucleotide sequence ID" value="NZ_SDHZ01000001.1"/>
</dbReference>
<dbReference type="Pfam" id="PF01527">
    <property type="entry name" value="HTH_Tnp_1"/>
    <property type="match status" value="1"/>
</dbReference>
<reference evidence="1 2" key="1">
    <citation type="submission" date="2019-01" db="EMBL/GenBank/DDBJ databases">
        <title>Filimonas sp. strain TTM-71.</title>
        <authorList>
            <person name="Chen W.-M."/>
        </authorList>
    </citation>
    <scope>NUCLEOTIDE SEQUENCE [LARGE SCALE GENOMIC DNA]</scope>
    <source>
        <strain evidence="1 2">TTM-71</strain>
    </source>
</reference>
<evidence type="ECO:0000313" key="1">
    <source>
        <dbReference type="EMBL" id="RXK86004.1"/>
    </source>
</evidence>
<evidence type="ECO:0000313" key="2">
    <source>
        <dbReference type="Proteomes" id="UP000290545"/>
    </source>
</evidence>